<evidence type="ECO:0000313" key="3">
    <source>
        <dbReference type="EMBL" id="EAS05772.2"/>
    </source>
</evidence>
<evidence type="ECO:0000259" key="2">
    <source>
        <dbReference type="PROSITE" id="PS50011"/>
    </source>
</evidence>
<organism evidence="3 4">
    <name type="scientific">Tetrahymena thermophila (strain SB210)</name>
    <dbReference type="NCBI Taxonomy" id="312017"/>
    <lineage>
        <taxon>Eukaryota</taxon>
        <taxon>Sar</taxon>
        <taxon>Alveolata</taxon>
        <taxon>Ciliophora</taxon>
        <taxon>Intramacronucleata</taxon>
        <taxon>Oligohymenophorea</taxon>
        <taxon>Hymenostomatida</taxon>
        <taxon>Tetrahymenina</taxon>
        <taxon>Tetrahymenidae</taxon>
        <taxon>Tetrahymena</taxon>
    </lineage>
</organism>
<dbReference type="GO" id="GO:0042144">
    <property type="term" value="P:vacuole fusion, non-autophagic"/>
    <property type="evidence" value="ECO:0007669"/>
    <property type="project" value="TreeGrafter"/>
</dbReference>
<dbReference type="STRING" id="312017.Q24DD3"/>
<keyword evidence="1" id="KW-0175">Coiled coil</keyword>
<dbReference type="PANTHER" id="PTHR12811">
    <property type="entry name" value="VACUOLAR PROTEIN SORTING VPS16"/>
    <property type="match status" value="1"/>
</dbReference>
<dbReference type="SMART" id="SM00220">
    <property type="entry name" value="S_TKc"/>
    <property type="match status" value="1"/>
</dbReference>
<protein>
    <submittedName>
        <fullName evidence="3">Kinase domain protein</fullName>
    </submittedName>
</protein>
<dbReference type="InterPro" id="IPR000719">
    <property type="entry name" value="Prot_kinase_dom"/>
</dbReference>
<dbReference type="GO" id="GO:0030897">
    <property type="term" value="C:HOPS complex"/>
    <property type="evidence" value="ECO:0007669"/>
    <property type="project" value="TreeGrafter"/>
</dbReference>
<gene>
    <name evidence="3" type="ORF">TTHERM_01126360</name>
</gene>
<dbReference type="Gene3D" id="1.10.510.10">
    <property type="entry name" value="Transferase(Phosphotransferase) domain 1"/>
    <property type="match status" value="1"/>
</dbReference>
<keyword evidence="3" id="KW-0808">Transferase</keyword>
<dbReference type="Proteomes" id="UP000009168">
    <property type="component" value="Unassembled WGS sequence"/>
</dbReference>
<proteinExistence type="predicted"/>
<dbReference type="GO" id="GO:0006886">
    <property type="term" value="P:intracellular protein transport"/>
    <property type="evidence" value="ECO:0007669"/>
    <property type="project" value="InterPro"/>
</dbReference>
<accession>Q24DD3</accession>
<evidence type="ECO:0000313" key="4">
    <source>
        <dbReference type="Proteomes" id="UP000009168"/>
    </source>
</evidence>
<dbReference type="GO" id="GO:0005524">
    <property type="term" value="F:ATP binding"/>
    <property type="evidence" value="ECO:0007669"/>
    <property type="project" value="InterPro"/>
</dbReference>
<dbReference type="HOGENOM" id="CLU_365062_0_0_1"/>
<dbReference type="PROSITE" id="PS50011">
    <property type="entry name" value="PROTEIN_KINASE_DOM"/>
    <property type="match status" value="1"/>
</dbReference>
<dbReference type="GeneID" id="7835498"/>
<dbReference type="GO" id="GO:0016197">
    <property type="term" value="P:endosomal transport"/>
    <property type="evidence" value="ECO:0007669"/>
    <property type="project" value="TreeGrafter"/>
</dbReference>
<dbReference type="SUPFAM" id="SSF56112">
    <property type="entry name" value="Protein kinase-like (PK-like)"/>
    <property type="match status" value="1"/>
</dbReference>
<dbReference type="GO" id="GO:0003779">
    <property type="term" value="F:actin binding"/>
    <property type="evidence" value="ECO:0007669"/>
    <property type="project" value="TreeGrafter"/>
</dbReference>
<dbReference type="AlphaFoldDB" id="Q24DD3"/>
<dbReference type="EMBL" id="GG662330">
    <property type="protein sequence ID" value="EAS05772.2"/>
    <property type="molecule type" value="Genomic_DNA"/>
</dbReference>
<dbReference type="PANTHER" id="PTHR12811:SF0">
    <property type="entry name" value="VACUOLAR PROTEIN SORTING-ASSOCIATED PROTEIN 16 HOMOLOG"/>
    <property type="match status" value="1"/>
</dbReference>
<keyword evidence="3" id="KW-0418">Kinase</keyword>
<dbReference type="InParanoid" id="Q24DD3"/>
<dbReference type="RefSeq" id="XP_001026017.2">
    <property type="nucleotide sequence ID" value="XM_001026017.2"/>
</dbReference>
<sequence>MDKHTLDKFKQHKWYIKDMIAAFEKGKLIHSKTTPNKNIWIYECVDKKSKKDYIMKNIKRQYDKTLAENLCKQLFDMYNLYEKMQYKTNLGFIAGFDIVNDGNEFYIRIIMEKCVGTLKTFLQLGNRIKPDQFIEQFKSMVTTMFELEGRNVSHKNLTLNNIFYIFNQEGRVEFKLFGFSNLVWGANDGNLSYVSPEEKYLMNTFEGSALSTPYDMDYFKVDSFNLGITFLELIFLKEVSKWNFSLDVIGDPKMLDIYQNQDKLNSMIHENISYLKGHEFLFSLLKNMIHVNPRKRDRFTKIIYQMHENLKLKIYTFAIDPAQTWKPTNLLHFEDQKNKEIENLHSGYKSQIKILEEAIKKQTQIINQLQSQIFTMQDQMNLMQSNVRHVTDQRIINEFKIMKKIEELKENTIQPIPKKLPTIQEKMKKSKMEKFDKEIQREMKMTLGPILTAFRPNAVNRAYLLAWLASNTTYFKYVNMYKTAVKDASDSKNSDAIFAAISVFFKNKIDLQKIFEIFVQDNYLRKHFIRYLRIFKPNLLKTFSDYFFLSDLESGYILYKKAFANDNKECQIEFVKLAKQLVANNRAEKLEEIVLDPITEQVQFMNKYNVDVLATVNERLEEFYENNQIDKANKYIQEQNFSPRMVVIKQFKSLIRIKDFEKADQYIEKNNFIGYDEQNKKKIYNLDFQLIADQFYKSQQYERAWKYILKIEDVFVACDILVGLDQTDKAIEHAVQNKNIDALQGILAKTKDEETRSRIIQLKEDVKKQLAEQKKINFFK</sequence>
<dbReference type="InterPro" id="IPR016534">
    <property type="entry name" value="VPS16"/>
</dbReference>
<feature type="domain" description="Protein kinase" evidence="2">
    <location>
        <begin position="14"/>
        <end position="310"/>
    </location>
</feature>
<keyword evidence="4" id="KW-1185">Reference proteome</keyword>
<evidence type="ECO:0000256" key="1">
    <source>
        <dbReference type="SAM" id="Coils"/>
    </source>
</evidence>
<dbReference type="InterPro" id="IPR011009">
    <property type="entry name" value="Kinase-like_dom_sf"/>
</dbReference>
<dbReference type="KEGG" id="tet:TTHERM_01126360"/>
<dbReference type="GO" id="GO:0005765">
    <property type="term" value="C:lysosomal membrane"/>
    <property type="evidence" value="ECO:0007669"/>
    <property type="project" value="TreeGrafter"/>
</dbReference>
<feature type="coiled-coil region" evidence="1">
    <location>
        <begin position="338"/>
        <end position="386"/>
    </location>
</feature>
<reference evidence="4" key="1">
    <citation type="journal article" date="2006" name="PLoS Biol.">
        <title>Macronuclear genome sequence of the ciliate Tetrahymena thermophila, a model eukaryote.</title>
        <authorList>
            <person name="Eisen J.A."/>
            <person name="Coyne R.S."/>
            <person name="Wu M."/>
            <person name="Wu D."/>
            <person name="Thiagarajan M."/>
            <person name="Wortman J.R."/>
            <person name="Badger J.H."/>
            <person name="Ren Q."/>
            <person name="Amedeo P."/>
            <person name="Jones K.M."/>
            <person name="Tallon L.J."/>
            <person name="Delcher A.L."/>
            <person name="Salzberg S.L."/>
            <person name="Silva J.C."/>
            <person name="Haas B.J."/>
            <person name="Majoros W.H."/>
            <person name="Farzad M."/>
            <person name="Carlton J.M."/>
            <person name="Smith R.K. Jr."/>
            <person name="Garg J."/>
            <person name="Pearlman R.E."/>
            <person name="Karrer K.M."/>
            <person name="Sun L."/>
            <person name="Manning G."/>
            <person name="Elde N.C."/>
            <person name="Turkewitz A.P."/>
            <person name="Asai D.J."/>
            <person name="Wilkes D.E."/>
            <person name="Wang Y."/>
            <person name="Cai H."/>
            <person name="Collins K."/>
            <person name="Stewart B.A."/>
            <person name="Lee S.R."/>
            <person name="Wilamowska K."/>
            <person name="Weinberg Z."/>
            <person name="Ruzzo W.L."/>
            <person name="Wloga D."/>
            <person name="Gaertig J."/>
            <person name="Frankel J."/>
            <person name="Tsao C.-C."/>
            <person name="Gorovsky M.A."/>
            <person name="Keeling P.J."/>
            <person name="Waller R.F."/>
            <person name="Patron N.J."/>
            <person name="Cherry J.M."/>
            <person name="Stover N.A."/>
            <person name="Krieger C.J."/>
            <person name="del Toro C."/>
            <person name="Ryder H.F."/>
            <person name="Williamson S.C."/>
            <person name="Barbeau R.A."/>
            <person name="Hamilton E.P."/>
            <person name="Orias E."/>
        </authorList>
    </citation>
    <scope>NUCLEOTIDE SEQUENCE [LARGE SCALE GENOMIC DNA]</scope>
    <source>
        <strain evidence="4">SB210</strain>
    </source>
</reference>
<dbReference type="GO" id="GO:0004672">
    <property type="term" value="F:protein kinase activity"/>
    <property type="evidence" value="ECO:0007669"/>
    <property type="project" value="InterPro"/>
</dbReference>
<name>Q24DD3_TETTS</name>
<dbReference type="GO" id="GO:0005768">
    <property type="term" value="C:endosome"/>
    <property type="evidence" value="ECO:0007669"/>
    <property type="project" value="TreeGrafter"/>
</dbReference>